<dbReference type="Proteomes" id="UP000283509">
    <property type="component" value="Unassembled WGS sequence"/>
</dbReference>
<dbReference type="InterPro" id="IPR000477">
    <property type="entry name" value="RT_dom"/>
</dbReference>
<evidence type="ECO:0000313" key="4">
    <source>
        <dbReference type="Proteomes" id="UP000283509"/>
    </source>
</evidence>
<dbReference type="CDD" id="cd01650">
    <property type="entry name" value="RT_nLTR_like"/>
    <property type="match status" value="1"/>
</dbReference>
<reference evidence="3 4" key="1">
    <citation type="submission" date="2018-04" db="EMBL/GenBank/DDBJ databases">
        <authorList>
            <person name="Zhang X."/>
            <person name="Yuan J."/>
            <person name="Li F."/>
            <person name="Xiang J."/>
        </authorList>
    </citation>
    <scope>NUCLEOTIDE SEQUENCE [LARGE SCALE GENOMIC DNA]</scope>
    <source>
        <tissue evidence="3">Muscle</tissue>
    </source>
</reference>
<sequence>MLMGSNRQTVSYIYNAHRQRVNSVEGMEALHREFWQQNFQISPAENARFDNTTETERTVPSTPITPEEIINTIKHTKNTTPGASNINKTIIEHLPPTMIRKLRHIFNACLATGYFPDKFKHATITLIAKSGKSAHEVGNYRPISLLEVPGKLLERLITRRLITHLENNNKHNSRQYGFRPHRGTESAIALAYEEIALGLANKHQINIILRDVSKAFDKVWHDGLKYKIIQLQLPTHLTRLLCSFLDHRTATIRLGSHLGTPLHLRSGVPQGSVLSPTLYILYTANLPQPTPHSNYFSYADDVTQIISHPSKSQHIMKLTTQRAIQNINTFEHHWKIQTNMNKFKLIHIARRYSQPITINNTHIPYSNRGNILGFHLSTTGFTTHIKQRITQARTILTKLRRFSCCTPRTKLRLYKTTKLYTEHTASSHSTHAYTDAHKTPGPAYANKKTQTTITLSTDTRTHTTTTPGGPAHSQSRKHRHPHQYTHPH</sequence>
<feature type="compositionally biased region" description="Low complexity" evidence="1">
    <location>
        <begin position="455"/>
        <end position="466"/>
    </location>
</feature>
<name>A0A423SXM6_PENVA</name>
<dbReference type="Pfam" id="PF00078">
    <property type="entry name" value="RVT_1"/>
    <property type="match status" value="1"/>
</dbReference>
<dbReference type="SUPFAM" id="SSF56672">
    <property type="entry name" value="DNA/RNA polymerases"/>
    <property type="match status" value="1"/>
</dbReference>
<dbReference type="PANTHER" id="PTHR19446">
    <property type="entry name" value="REVERSE TRANSCRIPTASES"/>
    <property type="match status" value="1"/>
</dbReference>
<dbReference type="AlphaFoldDB" id="A0A423SXM6"/>
<dbReference type="EMBL" id="QCYY01002616">
    <property type="protein sequence ID" value="ROT69004.1"/>
    <property type="molecule type" value="Genomic_DNA"/>
</dbReference>
<gene>
    <name evidence="3" type="ORF">C7M84_012859</name>
</gene>
<dbReference type="InterPro" id="IPR043502">
    <property type="entry name" value="DNA/RNA_pol_sf"/>
</dbReference>
<keyword evidence="3" id="KW-0548">Nucleotidyltransferase</keyword>
<accession>A0A423SXM6</accession>
<dbReference type="PROSITE" id="PS50878">
    <property type="entry name" value="RT_POL"/>
    <property type="match status" value="1"/>
</dbReference>
<feature type="region of interest" description="Disordered" evidence="1">
    <location>
        <begin position="455"/>
        <end position="488"/>
    </location>
</feature>
<feature type="compositionally biased region" description="Basic residues" evidence="1">
    <location>
        <begin position="474"/>
        <end position="488"/>
    </location>
</feature>
<organism evidence="3 4">
    <name type="scientific">Penaeus vannamei</name>
    <name type="common">Whiteleg shrimp</name>
    <name type="synonym">Litopenaeus vannamei</name>
    <dbReference type="NCBI Taxonomy" id="6689"/>
    <lineage>
        <taxon>Eukaryota</taxon>
        <taxon>Metazoa</taxon>
        <taxon>Ecdysozoa</taxon>
        <taxon>Arthropoda</taxon>
        <taxon>Crustacea</taxon>
        <taxon>Multicrustacea</taxon>
        <taxon>Malacostraca</taxon>
        <taxon>Eumalacostraca</taxon>
        <taxon>Eucarida</taxon>
        <taxon>Decapoda</taxon>
        <taxon>Dendrobranchiata</taxon>
        <taxon>Penaeoidea</taxon>
        <taxon>Penaeidae</taxon>
        <taxon>Penaeus</taxon>
    </lineage>
</organism>
<keyword evidence="3" id="KW-0695">RNA-directed DNA polymerase</keyword>
<comment type="caution">
    <text evidence="3">The sequence shown here is derived from an EMBL/GenBank/DDBJ whole genome shotgun (WGS) entry which is preliminary data.</text>
</comment>
<evidence type="ECO:0000313" key="3">
    <source>
        <dbReference type="EMBL" id="ROT69004.1"/>
    </source>
</evidence>
<protein>
    <submittedName>
        <fullName evidence="3">Putative RNA-directed DNA polymerase from transposon X-element</fullName>
    </submittedName>
</protein>
<evidence type="ECO:0000259" key="2">
    <source>
        <dbReference type="PROSITE" id="PS50878"/>
    </source>
</evidence>
<reference evidence="3 4" key="2">
    <citation type="submission" date="2019-01" db="EMBL/GenBank/DDBJ databases">
        <title>The decoding of complex shrimp genome reveals the adaptation for benthos swimmer, frequently molting mechanism and breeding impact on genome.</title>
        <authorList>
            <person name="Sun Y."/>
            <person name="Gao Y."/>
            <person name="Yu Y."/>
        </authorList>
    </citation>
    <scope>NUCLEOTIDE SEQUENCE [LARGE SCALE GENOMIC DNA]</scope>
    <source>
        <tissue evidence="3">Muscle</tissue>
    </source>
</reference>
<keyword evidence="3" id="KW-0808">Transferase</keyword>
<proteinExistence type="predicted"/>
<dbReference type="OrthoDB" id="10065625at2759"/>
<evidence type="ECO:0000256" key="1">
    <source>
        <dbReference type="SAM" id="MobiDB-lite"/>
    </source>
</evidence>
<keyword evidence="4" id="KW-1185">Reference proteome</keyword>
<feature type="domain" description="Reverse transcriptase" evidence="2">
    <location>
        <begin position="108"/>
        <end position="376"/>
    </location>
</feature>
<dbReference type="GO" id="GO:0003964">
    <property type="term" value="F:RNA-directed DNA polymerase activity"/>
    <property type="evidence" value="ECO:0007669"/>
    <property type="project" value="UniProtKB-KW"/>
</dbReference>